<sequence>MRCVFLQSIICDSAPRSSKREAAAVRLVSDRSLTSTANFREAFAENSRDALTLRARPVRQLSVTRSERRDGGKAVNQEARESRTEPKRRAPPAAAWDRLPFTFVPAPLPPPLASPPPPQLAPFKREVTDRSVAVFGAELAAVFERLKPLRELLEHPGEGVFNWRSRVSIN</sequence>
<dbReference type="EMBL" id="SRLO01000032">
    <property type="protein sequence ID" value="TNN83655.1"/>
    <property type="molecule type" value="Genomic_DNA"/>
</dbReference>
<comment type="caution">
    <text evidence="2">The sequence shown here is derived from an EMBL/GenBank/DDBJ whole genome shotgun (WGS) entry which is preliminary data.</text>
</comment>
<proteinExistence type="predicted"/>
<protein>
    <submittedName>
        <fullName evidence="2">Uncharacterized protein</fullName>
    </submittedName>
</protein>
<gene>
    <name evidence="2" type="ORF">EYF80_006173</name>
</gene>
<accession>A0A4Z2IZZ9</accession>
<organism evidence="2 3">
    <name type="scientific">Liparis tanakae</name>
    <name type="common">Tanaka's snailfish</name>
    <dbReference type="NCBI Taxonomy" id="230148"/>
    <lineage>
        <taxon>Eukaryota</taxon>
        <taxon>Metazoa</taxon>
        <taxon>Chordata</taxon>
        <taxon>Craniata</taxon>
        <taxon>Vertebrata</taxon>
        <taxon>Euteleostomi</taxon>
        <taxon>Actinopterygii</taxon>
        <taxon>Neopterygii</taxon>
        <taxon>Teleostei</taxon>
        <taxon>Neoteleostei</taxon>
        <taxon>Acanthomorphata</taxon>
        <taxon>Eupercaria</taxon>
        <taxon>Perciformes</taxon>
        <taxon>Cottioidei</taxon>
        <taxon>Cottales</taxon>
        <taxon>Liparidae</taxon>
        <taxon>Liparis</taxon>
    </lineage>
</organism>
<feature type="compositionally biased region" description="Basic and acidic residues" evidence="1">
    <location>
        <begin position="65"/>
        <end position="88"/>
    </location>
</feature>
<dbReference type="Proteomes" id="UP000314294">
    <property type="component" value="Unassembled WGS sequence"/>
</dbReference>
<evidence type="ECO:0000256" key="1">
    <source>
        <dbReference type="SAM" id="MobiDB-lite"/>
    </source>
</evidence>
<dbReference type="AlphaFoldDB" id="A0A4Z2IZZ9"/>
<feature type="region of interest" description="Disordered" evidence="1">
    <location>
        <begin position="62"/>
        <end position="95"/>
    </location>
</feature>
<reference evidence="2 3" key="1">
    <citation type="submission" date="2019-03" db="EMBL/GenBank/DDBJ databases">
        <title>First draft genome of Liparis tanakae, snailfish: a comprehensive survey of snailfish specific genes.</title>
        <authorList>
            <person name="Kim W."/>
            <person name="Song I."/>
            <person name="Jeong J.-H."/>
            <person name="Kim D."/>
            <person name="Kim S."/>
            <person name="Ryu S."/>
            <person name="Song J.Y."/>
            <person name="Lee S.K."/>
        </authorList>
    </citation>
    <scope>NUCLEOTIDE SEQUENCE [LARGE SCALE GENOMIC DNA]</scope>
    <source>
        <tissue evidence="2">Muscle</tissue>
    </source>
</reference>
<keyword evidence="3" id="KW-1185">Reference proteome</keyword>
<name>A0A4Z2IZZ9_9TELE</name>
<evidence type="ECO:0000313" key="3">
    <source>
        <dbReference type="Proteomes" id="UP000314294"/>
    </source>
</evidence>
<evidence type="ECO:0000313" key="2">
    <source>
        <dbReference type="EMBL" id="TNN83655.1"/>
    </source>
</evidence>